<comment type="caution">
    <text evidence="1">The sequence shown here is derived from an EMBL/GenBank/DDBJ whole genome shotgun (WGS) entry which is preliminary data.</text>
</comment>
<evidence type="ECO:0000313" key="1">
    <source>
        <dbReference type="EMBL" id="NFD88698.1"/>
    </source>
</evidence>
<gene>
    <name evidence="1" type="ORF">FCV13_12030</name>
</gene>
<accession>A0A6G4DCP7</accession>
<dbReference type="AlphaFoldDB" id="A0A6G4DCP7"/>
<dbReference type="EMBL" id="SWNS01000038">
    <property type="protein sequence ID" value="NFD88698.1"/>
    <property type="molecule type" value="Genomic_DNA"/>
</dbReference>
<proteinExistence type="predicted"/>
<sequence length="202" mass="23784">MERTYNVFIDNGLYVLGNELDKEIEDITLEDIKNSTDIFAKRFEEYANCEYYKKNVSMGFQNSAYTQGLKKDKETKKESETRCEKVLNQYNLILNNIGNDEYCNICGKKHIKLNADINYTKSFTRCWMPHIHANTFINYINNLQMVNICPVCLYLSMISIFNFEKAGDRIILYNSDNHEFMNDYTYDKQIQVKNNIAICAKE</sequence>
<protein>
    <submittedName>
        <fullName evidence="1">Uncharacterized protein</fullName>
    </submittedName>
</protein>
<reference evidence="1" key="1">
    <citation type="submission" date="2019-04" db="EMBL/GenBank/DDBJ databases">
        <title>Genome sequencing of Clostridium botulinum Groups I-IV and Clostridium butyricum.</title>
        <authorList>
            <person name="Brunt J."/>
            <person name="Van Vliet A.H.M."/>
            <person name="Stringer S.C."/>
            <person name="Carter A.T."/>
            <person name="Peck M.W."/>
        </authorList>
    </citation>
    <scope>NUCLEOTIDE SEQUENCE</scope>
    <source>
        <strain evidence="1">Colworth BL165</strain>
    </source>
</reference>
<organism evidence="1">
    <name type="scientific">Clostridium botulinum</name>
    <dbReference type="NCBI Taxonomy" id="1491"/>
    <lineage>
        <taxon>Bacteria</taxon>
        <taxon>Bacillati</taxon>
        <taxon>Bacillota</taxon>
        <taxon>Clostridia</taxon>
        <taxon>Eubacteriales</taxon>
        <taxon>Clostridiaceae</taxon>
        <taxon>Clostridium</taxon>
    </lineage>
</organism>
<name>A0A6G4DCP7_CLOBO</name>
<feature type="non-terminal residue" evidence="1">
    <location>
        <position position="202"/>
    </location>
</feature>